<dbReference type="GO" id="GO:0052621">
    <property type="term" value="F:diguanylate cyclase activity"/>
    <property type="evidence" value="ECO:0007669"/>
    <property type="project" value="UniProtKB-EC"/>
</dbReference>
<dbReference type="SUPFAM" id="SSF52540">
    <property type="entry name" value="P-loop containing nucleoside triphosphate hydrolases"/>
    <property type="match status" value="1"/>
</dbReference>
<dbReference type="Pfam" id="PF01637">
    <property type="entry name" value="ATPase_2"/>
    <property type="match status" value="1"/>
</dbReference>
<gene>
    <name evidence="4" type="ORF">KDK92_19305</name>
</gene>
<dbReference type="GO" id="GO:1902201">
    <property type="term" value="P:negative regulation of bacterial-type flagellum-dependent cell motility"/>
    <property type="evidence" value="ECO:0007669"/>
    <property type="project" value="TreeGrafter"/>
</dbReference>
<dbReference type="SUPFAM" id="SSF55781">
    <property type="entry name" value="GAF domain-like"/>
    <property type="match status" value="1"/>
</dbReference>
<dbReference type="SUPFAM" id="SSF48452">
    <property type="entry name" value="TPR-like"/>
    <property type="match status" value="2"/>
</dbReference>
<dbReference type="InterPro" id="IPR029016">
    <property type="entry name" value="GAF-like_dom_sf"/>
</dbReference>
<dbReference type="InterPro" id="IPR050469">
    <property type="entry name" value="Diguanylate_Cyclase"/>
</dbReference>
<organism evidence="4 5">
    <name type="scientific">Oceanirhabdus seepicola</name>
    <dbReference type="NCBI Taxonomy" id="2828781"/>
    <lineage>
        <taxon>Bacteria</taxon>
        <taxon>Bacillati</taxon>
        <taxon>Bacillota</taxon>
        <taxon>Clostridia</taxon>
        <taxon>Eubacteriales</taxon>
        <taxon>Clostridiaceae</taxon>
        <taxon>Oceanirhabdus</taxon>
    </lineage>
</organism>
<evidence type="ECO:0000256" key="1">
    <source>
        <dbReference type="ARBA" id="ARBA00004167"/>
    </source>
</evidence>
<comment type="caution">
    <text evidence="4">The sequence shown here is derived from an EMBL/GenBank/DDBJ whole genome shotgun (WGS) entry which is preliminary data.</text>
</comment>
<dbReference type="NCBIfam" id="TIGR00254">
    <property type="entry name" value="GGDEF"/>
    <property type="match status" value="1"/>
</dbReference>
<evidence type="ECO:0000313" key="5">
    <source>
        <dbReference type="Proteomes" id="UP001056429"/>
    </source>
</evidence>
<accession>A0A9J6P8M5</accession>
<keyword evidence="4" id="KW-0808">Transferase</keyword>
<dbReference type="GO" id="GO:0005886">
    <property type="term" value="C:plasma membrane"/>
    <property type="evidence" value="ECO:0007669"/>
    <property type="project" value="TreeGrafter"/>
</dbReference>
<dbReference type="Pfam" id="PF00069">
    <property type="entry name" value="Pkinase"/>
    <property type="match status" value="1"/>
</dbReference>
<dbReference type="InterPro" id="IPR000719">
    <property type="entry name" value="Prot_kinase_dom"/>
</dbReference>
<feature type="domain" description="GGDEF" evidence="3">
    <location>
        <begin position="1472"/>
        <end position="1603"/>
    </location>
</feature>
<dbReference type="SUPFAM" id="SSF56112">
    <property type="entry name" value="Protein kinase-like (PK-like)"/>
    <property type="match status" value="1"/>
</dbReference>
<sequence length="1790" mass="211120">MELINGRYRLIKVIEHKTNKTIYLADDVLKAQKVMLNIVKLEYIPKNFDIYDMDINEYLSINSKYIIKILDMGIVKSIDNRKVENISYYYYITEHEDTYKFDITHIKDFQQLKSGFIDICKGLSYLHLKGEIYKYLNPGDIIIYHDENNQLHAKIRDILSSKIDEYNILSVDNEKLEYKAPELINGEEINESIDIYSLGMIIKNTIIPNFNSDVKDLNEIKDKNNMVMKLFIIVRKMINKNQKKRYKSIEELVEQFNRIYNLEEKFYDVNDVEKINFKHKMYGRDLEIKEILEWYDKNENGVAFVHAPNGMGKTRFLNEIEYKLKLRSNEIYSSFLLESKENNNYIIFEEIIMKFFHETKKEIVKKYEEEFKLIIPEINSKKIQPISLFNDTNERYKFNSRLLNFIYDAIENKKAIIIIDNLQYASEYIIEILEMHLLKNNLDKNILFILSYSDEEIWLNKFAHGFITKFKDKNNNLNIPLTSLNLKDSTMLIKDMLSMSYLPNKFAKRIFNHTYGNPIFVQEVIKDLFAKKVMYIDESIGKWTIDFEDYDELDLPENIVIASMGQINDLNKDNYDFLKKLSVLKDDINIEIIKEAFNYSEADILYSIDSLCRKGLLSRNNQRYERQYYFTNKMMKDVIYGRLKDDEKKTYNNLIALIFEKKYLSGEKIDIRNMVNHFEKAQDYSKVKEYCSLLAENMININDNLLAIEYLEKAIRYSDNYDENDIRIMIKLALLNHQCGESERAIEILHEADEKAEGRNFIELRFEILNELTNLFNRSKNTSKCEELVEIMFELYSKTKYKKGYLYYLLNKTRIYAFQQGDLEEGSKILKEAKELASESEYRILGELYNIEGIINFLKSNTMMGIECFKQALKYYEKDNYIKGKIHCLNNIAVIYYEHFQDIQKGMEFFEKSREIAEEYRIIEILPLIFSNLAESNIDLNNLERGEIYLNKAIQILKGGNDKQSLLSTNVAFVSLNLKYGNLKIVENYYSECKEIIAKNGDYNRDKGEYYITAALRALFYLNLDYAKELCDKAEQVYGEEQNKALWRVYLTKNLIKFYRGEDVDKLLEDSFHIIDRIIYPTEKMNMLFELAVTLALIGYKNYLKSIFEKIIALKIDNMNINSLIKYEIARAYTEKDYDIEKLIGLMNEIKDTKMKLISLFGNYVIASIYYKKKNYIYALNYYLIAIDIFKEIYEYIPLKYKESFIDRKILHEVLAIIRELKIYFTRNNEDTNYEMRIEDQFKSMISFDFFKEIVNSKAFNEYTKKLYKHKELYYIEDIKDITRNLFSSPEENLKFICNFLENITLASRCMIIKSNSSEHKVIFSSNGDVQLPKDMNIIDRVKITRENITFNKLHGEKSRINVDGRMNGIICLPIEDSYHRDIININDRNRVKNKSSRIKGVLYIESYNILNNFNEHTVSKCLELMPLISSIMSSYEFKMISAIDKLTGVYTRKYLMDSFKLELEKTYEEGNELSVLIADLDHFKNINDKFGHQKGDEVLEEASRIMKNSIRTDDIIGRYGGEEFLIILPNTGANEAMKIAERIRINLMNSNIIGENYPVTVSIGLASYPEHSQLQEELIEKADKALYDAKEEGRNRVKIYTPLMEFGNKGANKLSGIITGNSVEDSRNVLTFIEVLDLVDEQIGSSNKIYKLLGRLIETTEAEDGTLFKVNDGRIAEVFSRRRYNESWIKKEDYNKEIVREVIENKKEMCTIDWNLRNRNNPLTGLPDWNSIICIPLIDHERVIAVLLLEVPTSEKEFNYENLNFVNVIIKLAKRIFCQPCDGKESDKN</sequence>
<dbReference type="Gene3D" id="1.10.510.10">
    <property type="entry name" value="Transferase(Phosphotransferase) domain 1"/>
    <property type="match status" value="1"/>
</dbReference>
<dbReference type="InterPro" id="IPR027417">
    <property type="entry name" value="P-loop_NTPase"/>
</dbReference>
<evidence type="ECO:0000313" key="4">
    <source>
        <dbReference type="EMBL" id="MCM1991893.1"/>
    </source>
</evidence>
<evidence type="ECO:0000259" key="3">
    <source>
        <dbReference type="PROSITE" id="PS50887"/>
    </source>
</evidence>
<dbReference type="PANTHER" id="PTHR45138">
    <property type="entry name" value="REGULATORY COMPONENTS OF SENSORY TRANSDUCTION SYSTEM"/>
    <property type="match status" value="1"/>
</dbReference>
<dbReference type="Gene3D" id="3.40.50.300">
    <property type="entry name" value="P-loop containing nucleotide triphosphate hydrolases"/>
    <property type="match status" value="1"/>
</dbReference>
<dbReference type="CDD" id="cd01949">
    <property type="entry name" value="GGDEF"/>
    <property type="match status" value="1"/>
</dbReference>
<evidence type="ECO:0000259" key="2">
    <source>
        <dbReference type="PROSITE" id="PS50011"/>
    </source>
</evidence>
<dbReference type="InterPro" id="IPR043128">
    <property type="entry name" value="Rev_trsase/Diguanyl_cyclase"/>
</dbReference>
<dbReference type="SMART" id="SM00028">
    <property type="entry name" value="TPR"/>
    <property type="match status" value="4"/>
</dbReference>
<dbReference type="Pfam" id="PF00990">
    <property type="entry name" value="GGDEF"/>
    <property type="match status" value="1"/>
</dbReference>
<name>A0A9J6P8M5_9CLOT</name>
<dbReference type="GO" id="GO:0005524">
    <property type="term" value="F:ATP binding"/>
    <property type="evidence" value="ECO:0007669"/>
    <property type="project" value="InterPro"/>
</dbReference>
<dbReference type="Proteomes" id="UP001056429">
    <property type="component" value="Unassembled WGS sequence"/>
</dbReference>
<dbReference type="EMBL" id="JAGSOJ010000004">
    <property type="protein sequence ID" value="MCM1991893.1"/>
    <property type="molecule type" value="Genomic_DNA"/>
</dbReference>
<dbReference type="SMART" id="SM00267">
    <property type="entry name" value="GGDEF"/>
    <property type="match status" value="1"/>
</dbReference>
<dbReference type="PROSITE" id="PS50887">
    <property type="entry name" value="GGDEF"/>
    <property type="match status" value="1"/>
</dbReference>
<dbReference type="PANTHER" id="PTHR45138:SF9">
    <property type="entry name" value="DIGUANYLATE CYCLASE DGCM-RELATED"/>
    <property type="match status" value="1"/>
</dbReference>
<dbReference type="RefSeq" id="WP_250861027.1">
    <property type="nucleotide sequence ID" value="NZ_JAGSOJ010000004.1"/>
</dbReference>
<dbReference type="InterPro" id="IPR011009">
    <property type="entry name" value="Kinase-like_dom_sf"/>
</dbReference>
<dbReference type="InterPro" id="IPR000160">
    <property type="entry name" value="GGDEF_dom"/>
</dbReference>
<dbReference type="EC" id="2.7.7.65" evidence="4"/>
<dbReference type="InterPro" id="IPR011990">
    <property type="entry name" value="TPR-like_helical_dom_sf"/>
</dbReference>
<dbReference type="SMART" id="SM00220">
    <property type="entry name" value="S_TKc"/>
    <property type="match status" value="1"/>
</dbReference>
<dbReference type="Gene3D" id="3.30.70.270">
    <property type="match status" value="1"/>
</dbReference>
<dbReference type="GO" id="GO:0043709">
    <property type="term" value="P:cell adhesion involved in single-species biofilm formation"/>
    <property type="evidence" value="ECO:0007669"/>
    <property type="project" value="TreeGrafter"/>
</dbReference>
<dbReference type="SUPFAM" id="SSF55073">
    <property type="entry name" value="Nucleotide cyclase"/>
    <property type="match status" value="1"/>
</dbReference>
<protein>
    <submittedName>
        <fullName evidence="4">Diguanylate cyclase</fullName>
        <ecNumber evidence="4">2.7.7.65</ecNumber>
    </submittedName>
</protein>
<comment type="subcellular location">
    <subcellularLocation>
        <location evidence="1">Membrane</location>
        <topology evidence="1">Single-pass membrane protein</topology>
    </subcellularLocation>
</comment>
<dbReference type="PROSITE" id="PS50011">
    <property type="entry name" value="PROTEIN_KINASE_DOM"/>
    <property type="match status" value="1"/>
</dbReference>
<reference evidence="4" key="1">
    <citation type="journal article" date="2021" name="mSystems">
        <title>Bacteria and Archaea Synergistically Convert Glycine Betaine to Biogenic Methane in the Formosa Cold Seep of the South China Sea.</title>
        <authorList>
            <person name="Li L."/>
            <person name="Zhang W."/>
            <person name="Zhang S."/>
            <person name="Song L."/>
            <person name="Sun Q."/>
            <person name="Zhang H."/>
            <person name="Xiang H."/>
            <person name="Dong X."/>
        </authorList>
    </citation>
    <scope>NUCLEOTIDE SEQUENCE</scope>
    <source>
        <strain evidence="4">ZWT</strain>
    </source>
</reference>
<feature type="domain" description="Protein kinase" evidence="2">
    <location>
        <begin position="8"/>
        <end position="257"/>
    </location>
</feature>
<dbReference type="GO" id="GO:0004672">
    <property type="term" value="F:protein kinase activity"/>
    <property type="evidence" value="ECO:0007669"/>
    <property type="project" value="InterPro"/>
</dbReference>
<dbReference type="FunFam" id="3.30.70.270:FF:000001">
    <property type="entry name" value="Diguanylate cyclase domain protein"/>
    <property type="match status" value="1"/>
</dbReference>
<dbReference type="Gene3D" id="3.30.450.40">
    <property type="match status" value="1"/>
</dbReference>
<dbReference type="Gene3D" id="1.25.40.10">
    <property type="entry name" value="Tetratricopeptide repeat domain"/>
    <property type="match status" value="1"/>
</dbReference>
<dbReference type="InterPro" id="IPR011579">
    <property type="entry name" value="ATPase_dom"/>
</dbReference>
<keyword evidence="4" id="KW-0548">Nucleotidyltransferase</keyword>
<keyword evidence="5" id="KW-1185">Reference proteome</keyword>
<dbReference type="InterPro" id="IPR019734">
    <property type="entry name" value="TPR_rpt"/>
</dbReference>
<reference evidence="4" key="2">
    <citation type="submission" date="2021-04" db="EMBL/GenBank/DDBJ databases">
        <authorList>
            <person name="Dong X."/>
        </authorList>
    </citation>
    <scope>NUCLEOTIDE SEQUENCE</scope>
    <source>
        <strain evidence="4">ZWT</strain>
    </source>
</reference>
<dbReference type="InterPro" id="IPR029787">
    <property type="entry name" value="Nucleotide_cyclase"/>
</dbReference>
<proteinExistence type="predicted"/>